<dbReference type="EMBL" id="JBHTIS010001793">
    <property type="protein sequence ID" value="MFD1048785.1"/>
    <property type="molecule type" value="Genomic_DNA"/>
</dbReference>
<organism evidence="7 8">
    <name type="scientific">Kibdelosporangium lantanae</name>
    <dbReference type="NCBI Taxonomy" id="1497396"/>
    <lineage>
        <taxon>Bacteria</taxon>
        <taxon>Bacillati</taxon>
        <taxon>Actinomycetota</taxon>
        <taxon>Actinomycetes</taxon>
        <taxon>Pseudonocardiales</taxon>
        <taxon>Pseudonocardiaceae</taxon>
        <taxon>Kibdelosporangium</taxon>
    </lineage>
</organism>
<evidence type="ECO:0000256" key="4">
    <source>
        <dbReference type="ARBA" id="ARBA00023136"/>
    </source>
</evidence>
<comment type="caution">
    <text evidence="7">The sequence shown here is derived from an EMBL/GenBank/DDBJ whole genome shotgun (WGS) entry which is preliminary data.</text>
</comment>
<comment type="similarity">
    <text evidence="2">Belongs to the NlpA lipoprotein family.</text>
</comment>
<dbReference type="PANTHER" id="PTHR30429">
    <property type="entry name" value="D-METHIONINE-BINDING LIPOPROTEIN METQ"/>
    <property type="match status" value="1"/>
</dbReference>
<protein>
    <submittedName>
        <fullName evidence="7">MetQ/NlpA family ABC transporter substrate-binding protein</fullName>
    </submittedName>
</protein>
<dbReference type="Proteomes" id="UP001597045">
    <property type="component" value="Unassembled WGS sequence"/>
</dbReference>
<dbReference type="SUPFAM" id="SSF53850">
    <property type="entry name" value="Periplasmic binding protein-like II"/>
    <property type="match status" value="1"/>
</dbReference>
<dbReference type="InterPro" id="IPR004872">
    <property type="entry name" value="Lipoprotein_NlpA"/>
</dbReference>
<keyword evidence="6" id="KW-0449">Lipoprotein</keyword>
<evidence type="ECO:0000256" key="2">
    <source>
        <dbReference type="ARBA" id="ARBA00008973"/>
    </source>
</evidence>
<evidence type="ECO:0000256" key="5">
    <source>
        <dbReference type="ARBA" id="ARBA00023139"/>
    </source>
</evidence>
<gene>
    <name evidence="7" type="ORF">ACFQ1S_26260</name>
</gene>
<evidence type="ECO:0000313" key="8">
    <source>
        <dbReference type="Proteomes" id="UP001597045"/>
    </source>
</evidence>
<keyword evidence="4" id="KW-0472">Membrane</keyword>
<keyword evidence="5" id="KW-0564">Palmitate</keyword>
<keyword evidence="8" id="KW-1185">Reference proteome</keyword>
<sequence length="141" mass="14813">LVTLRGGGNVLSTPAEIDKDRSKVTVTPVDAAQTVASLPSVDGSIVNNNFALNGGLDPSKALFGDNPNDPTAEPYINIIAARAADKDNPTYAKVVSVFKDPRVTDAVRADAKNTSVLVNRPQPELAGILTKLSDTIRSTRS</sequence>
<keyword evidence="3" id="KW-0732">Signal</keyword>
<feature type="non-terminal residue" evidence="7">
    <location>
        <position position="1"/>
    </location>
</feature>
<evidence type="ECO:0000256" key="1">
    <source>
        <dbReference type="ARBA" id="ARBA00004635"/>
    </source>
</evidence>
<accession>A0ABW3MGK9</accession>
<dbReference type="PANTHER" id="PTHR30429:SF3">
    <property type="entry name" value="LIPOPROTEIN"/>
    <property type="match status" value="1"/>
</dbReference>
<dbReference type="Gene3D" id="3.40.190.10">
    <property type="entry name" value="Periplasmic binding protein-like II"/>
    <property type="match status" value="2"/>
</dbReference>
<name>A0ABW3MGK9_9PSEU</name>
<proteinExistence type="inferred from homology"/>
<evidence type="ECO:0000256" key="3">
    <source>
        <dbReference type="ARBA" id="ARBA00022729"/>
    </source>
</evidence>
<comment type="subcellular location">
    <subcellularLocation>
        <location evidence="1">Membrane</location>
        <topology evidence="1">Lipid-anchor</topology>
    </subcellularLocation>
</comment>
<evidence type="ECO:0000256" key="6">
    <source>
        <dbReference type="ARBA" id="ARBA00023288"/>
    </source>
</evidence>
<reference evidence="8" key="1">
    <citation type="journal article" date="2019" name="Int. J. Syst. Evol. Microbiol.">
        <title>The Global Catalogue of Microorganisms (GCM) 10K type strain sequencing project: providing services to taxonomists for standard genome sequencing and annotation.</title>
        <authorList>
            <consortium name="The Broad Institute Genomics Platform"/>
            <consortium name="The Broad Institute Genome Sequencing Center for Infectious Disease"/>
            <person name="Wu L."/>
            <person name="Ma J."/>
        </authorList>
    </citation>
    <scope>NUCLEOTIDE SEQUENCE [LARGE SCALE GENOMIC DNA]</scope>
    <source>
        <strain evidence="8">JCM 31486</strain>
    </source>
</reference>
<dbReference type="Pfam" id="PF03180">
    <property type="entry name" value="Lipoprotein_9"/>
    <property type="match status" value="1"/>
</dbReference>
<evidence type="ECO:0000313" key="7">
    <source>
        <dbReference type="EMBL" id="MFD1048785.1"/>
    </source>
</evidence>